<reference evidence="3 4" key="1">
    <citation type="submission" date="2023-03" db="EMBL/GenBank/DDBJ databases">
        <title>High recombination rates correlate with genetic variation in Cardiocondyla obscurior ants.</title>
        <authorList>
            <person name="Errbii M."/>
        </authorList>
    </citation>
    <scope>NUCLEOTIDE SEQUENCE [LARGE SCALE GENOMIC DNA]</scope>
    <source>
        <strain evidence="3">Alpha-2009</strain>
        <tissue evidence="3">Whole body</tissue>
    </source>
</reference>
<gene>
    <name evidence="3" type="ORF">PUN28_017486</name>
</gene>
<evidence type="ECO:0000313" key="4">
    <source>
        <dbReference type="Proteomes" id="UP001430953"/>
    </source>
</evidence>
<feature type="transmembrane region" description="Helical" evidence="2">
    <location>
        <begin position="63"/>
        <end position="81"/>
    </location>
</feature>
<keyword evidence="2" id="KW-0472">Membrane</keyword>
<evidence type="ECO:0000256" key="2">
    <source>
        <dbReference type="SAM" id="Phobius"/>
    </source>
</evidence>
<feature type="compositionally biased region" description="Basic residues" evidence="1">
    <location>
        <begin position="99"/>
        <end position="112"/>
    </location>
</feature>
<name>A0AAW2ELF7_9HYME</name>
<keyword evidence="2" id="KW-0812">Transmembrane</keyword>
<feature type="region of interest" description="Disordered" evidence="1">
    <location>
        <begin position="94"/>
        <end position="119"/>
    </location>
</feature>
<comment type="caution">
    <text evidence="3">The sequence shown here is derived from an EMBL/GenBank/DDBJ whole genome shotgun (WGS) entry which is preliminary data.</text>
</comment>
<evidence type="ECO:0000256" key="1">
    <source>
        <dbReference type="SAM" id="MobiDB-lite"/>
    </source>
</evidence>
<keyword evidence="2" id="KW-1133">Transmembrane helix</keyword>
<proteinExistence type="predicted"/>
<sequence>MTRRQSSRSFSLAPTSSLQVRSSVGYADIVSSKGLSSAHLEATRVATNALRIMRDFTRDFNNVWSIFFNFFIYLIIYFFFLNLTKDVQLFRDVQPREKRREKRKKKKEKKNKNKFEDVL</sequence>
<evidence type="ECO:0000313" key="3">
    <source>
        <dbReference type="EMBL" id="KAL0103181.1"/>
    </source>
</evidence>
<dbReference type="EMBL" id="JADYXP020000021">
    <property type="protein sequence ID" value="KAL0103181.1"/>
    <property type="molecule type" value="Genomic_DNA"/>
</dbReference>
<dbReference type="Proteomes" id="UP001430953">
    <property type="component" value="Unassembled WGS sequence"/>
</dbReference>
<accession>A0AAW2ELF7</accession>
<keyword evidence="4" id="KW-1185">Reference proteome</keyword>
<protein>
    <submittedName>
        <fullName evidence="3">Uncharacterized protein</fullName>
    </submittedName>
</protein>
<organism evidence="3 4">
    <name type="scientific">Cardiocondyla obscurior</name>
    <dbReference type="NCBI Taxonomy" id="286306"/>
    <lineage>
        <taxon>Eukaryota</taxon>
        <taxon>Metazoa</taxon>
        <taxon>Ecdysozoa</taxon>
        <taxon>Arthropoda</taxon>
        <taxon>Hexapoda</taxon>
        <taxon>Insecta</taxon>
        <taxon>Pterygota</taxon>
        <taxon>Neoptera</taxon>
        <taxon>Endopterygota</taxon>
        <taxon>Hymenoptera</taxon>
        <taxon>Apocrita</taxon>
        <taxon>Aculeata</taxon>
        <taxon>Formicoidea</taxon>
        <taxon>Formicidae</taxon>
        <taxon>Myrmicinae</taxon>
        <taxon>Cardiocondyla</taxon>
    </lineage>
</organism>
<dbReference type="AlphaFoldDB" id="A0AAW2ELF7"/>